<gene>
    <name evidence="3" type="ORF">JYB85_18090</name>
</gene>
<dbReference type="EMBL" id="CP071502">
    <property type="protein sequence ID" value="QSX37132.1"/>
    <property type="molecule type" value="Genomic_DNA"/>
</dbReference>
<evidence type="ECO:0000313" key="3">
    <source>
        <dbReference type="EMBL" id="QSX37132.1"/>
    </source>
</evidence>
<feature type="chain" id="PRO_5046292157" description="Heavy metal binding domain-containing protein" evidence="1">
    <location>
        <begin position="20"/>
        <end position="92"/>
    </location>
</feature>
<accession>A0ABX7R1F4</accession>
<feature type="signal peptide" evidence="1">
    <location>
        <begin position="1"/>
        <end position="19"/>
    </location>
</feature>
<evidence type="ECO:0000259" key="2">
    <source>
        <dbReference type="Pfam" id="PF19335"/>
    </source>
</evidence>
<sequence length="92" mass="9804">MKIIISLLLALALSGISHANPIEAMEQVHACPMHPEVTGKADDTCPKCGMNLVKAEPGYACPMHPEVTGQAGDSCPKCGMHLKPTKHQAHQH</sequence>
<feature type="domain" description="Heavy metal binding" evidence="2">
    <location>
        <begin position="59"/>
        <end position="84"/>
    </location>
</feature>
<organism evidence="3 4">
    <name type="scientific">Shewanella sedimentimangrovi</name>
    <dbReference type="NCBI Taxonomy" id="2814293"/>
    <lineage>
        <taxon>Bacteria</taxon>
        <taxon>Pseudomonadati</taxon>
        <taxon>Pseudomonadota</taxon>
        <taxon>Gammaproteobacteria</taxon>
        <taxon>Alteromonadales</taxon>
        <taxon>Shewanellaceae</taxon>
        <taxon>Shewanella</taxon>
    </lineage>
</organism>
<feature type="domain" description="Heavy metal binding" evidence="2">
    <location>
        <begin position="30"/>
        <end position="54"/>
    </location>
</feature>
<keyword evidence="4" id="KW-1185">Reference proteome</keyword>
<protein>
    <recommendedName>
        <fullName evidence="2">Heavy metal binding domain-containing protein</fullName>
    </recommendedName>
</protein>
<dbReference type="Pfam" id="PF19335">
    <property type="entry name" value="HMBD"/>
    <property type="match status" value="2"/>
</dbReference>
<dbReference type="RefSeq" id="WP_207380400.1">
    <property type="nucleotide sequence ID" value="NZ_CP071502.1"/>
</dbReference>
<evidence type="ECO:0000313" key="4">
    <source>
        <dbReference type="Proteomes" id="UP000663207"/>
    </source>
</evidence>
<name>A0ABX7R1F4_9GAMM</name>
<reference evidence="3 4" key="1">
    <citation type="submission" date="2021-03" db="EMBL/GenBank/DDBJ databases">
        <title>Novel species identification of genus Shewanella.</title>
        <authorList>
            <person name="Liu G."/>
            <person name="Zhang Q."/>
        </authorList>
    </citation>
    <scope>NUCLEOTIDE SEQUENCE [LARGE SCALE GENOMIC DNA]</scope>
    <source>
        <strain evidence="3 4">FJAT-52962</strain>
    </source>
</reference>
<proteinExistence type="predicted"/>
<dbReference type="Proteomes" id="UP000663207">
    <property type="component" value="Chromosome"/>
</dbReference>
<keyword evidence="1" id="KW-0732">Signal</keyword>
<evidence type="ECO:0000256" key="1">
    <source>
        <dbReference type="SAM" id="SignalP"/>
    </source>
</evidence>
<dbReference type="InterPro" id="IPR045800">
    <property type="entry name" value="HMBD"/>
</dbReference>